<dbReference type="Pfam" id="PF02984">
    <property type="entry name" value="Cyclin_C"/>
    <property type="match status" value="1"/>
</dbReference>
<evidence type="ECO:0000256" key="1">
    <source>
        <dbReference type="ARBA" id="ARBA00009065"/>
    </source>
</evidence>
<dbReference type="GO" id="GO:0051301">
    <property type="term" value="P:cell division"/>
    <property type="evidence" value="ECO:0007669"/>
    <property type="project" value="UniProtKB-KW"/>
</dbReference>
<dbReference type="CDD" id="cd20544">
    <property type="entry name" value="CYCLIN_AtCycD-like_rpt2"/>
    <property type="match status" value="1"/>
</dbReference>
<reference evidence="10 11" key="1">
    <citation type="journal article" date="2022" name="Nat. Genet.">
        <title>Improved pea reference genome and pan-genome highlight genomic features and evolutionary characteristics.</title>
        <authorList>
            <person name="Yang T."/>
            <person name="Liu R."/>
            <person name="Luo Y."/>
            <person name="Hu S."/>
            <person name="Wang D."/>
            <person name="Wang C."/>
            <person name="Pandey M.K."/>
            <person name="Ge S."/>
            <person name="Xu Q."/>
            <person name="Li N."/>
            <person name="Li G."/>
            <person name="Huang Y."/>
            <person name="Saxena R.K."/>
            <person name="Ji Y."/>
            <person name="Li M."/>
            <person name="Yan X."/>
            <person name="He Y."/>
            <person name="Liu Y."/>
            <person name="Wang X."/>
            <person name="Xiang C."/>
            <person name="Varshney R.K."/>
            <person name="Ding H."/>
            <person name="Gao S."/>
            <person name="Zong X."/>
        </authorList>
    </citation>
    <scope>NUCLEOTIDE SEQUENCE [LARGE SCALE GENOMIC DNA]</scope>
    <source>
        <strain evidence="10 11">cv. Zhongwan 6</strain>
    </source>
</reference>
<dbReference type="Gene3D" id="1.10.472.10">
    <property type="entry name" value="Cyclin-like"/>
    <property type="match status" value="2"/>
</dbReference>
<evidence type="ECO:0000256" key="5">
    <source>
        <dbReference type="ARBA" id="ARBA00023306"/>
    </source>
</evidence>
<evidence type="ECO:0000256" key="4">
    <source>
        <dbReference type="ARBA" id="ARBA00023127"/>
    </source>
</evidence>
<evidence type="ECO:0000256" key="7">
    <source>
        <dbReference type="RuleBase" id="RU000383"/>
    </source>
</evidence>
<protein>
    <recommendedName>
        <fullName evidence="6">B-like cyclin</fullName>
    </recommendedName>
</protein>
<dbReference type="SUPFAM" id="SSF47954">
    <property type="entry name" value="Cyclin-like"/>
    <property type="match status" value="2"/>
</dbReference>
<evidence type="ECO:0000256" key="3">
    <source>
        <dbReference type="ARBA" id="ARBA00022618"/>
    </source>
</evidence>
<dbReference type="Pfam" id="PF00134">
    <property type="entry name" value="Cyclin_N"/>
    <property type="match status" value="1"/>
</dbReference>
<dbReference type="EMBL" id="JAMSHJ010000004">
    <property type="protein sequence ID" value="KAI5419736.1"/>
    <property type="molecule type" value="Genomic_DNA"/>
</dbReference>
<dbReference type="CDD" id="cd20543">
    <property type="entry name" value="CYCLIN_AtCycD-like_rpt1"/>
    <property type="match status" value="1"/>
</dbReference>
<dbReference type="PANTHER" id="PTHR10177">
    <property type="entry name" value="CYCLINS"/>
    <property type="match status" value="1"/>
</dbReference>
<feature type="domain" description="Cyclin-like" evidence="8">
    <location>
        <begin position="142"/>
        <end position="242"/>
    </location>
</feature>
<keyword evidence="4 7" id="KW-0195">Cyclin</keyword>
<accession>A0A9D5AUI2</accession>
<dbReference type="SMART" id="SM01332">
    <property type="entry name" value="Cyclin_C"/>
    <property type="match status" value="1"/>
</dbReference>
<dbReference type="InterPro" id="IPR013763">
    <property type="entry name" value="Cyclin-like_dom"/>
</dbReference>
<dbReference type="SMART" id="SM00385">
    <property type="entry name" value="CYCLIN"/>
    <property type="match status" value="1"/>
</dbReference>
<dbReference type="InterPro" id="IPR036915">
    <property type="entry name" value="Cyclin-like_sf"/>
</dbReference>
<dbReference type="InterPro" id="IPR004367">
    <property type="entry name" value="Cyclin_C-dom"/>
</dbReference>
<comment type="caution">
    <text evidence="10">The sequence shown here is derived from an EMBL/GenBank/DDBJ whole genome shotgun (WGS) entry which is preliminary data.</text>
</comment>
<evidence type="ECO:0000256" key="2">
    <source>
        <dbReference type="ARBA" id="ARBA00011177"/>
    </source>
</evidence>
<proteinExistence type="inferred from homology"/>
<keyword evidence="3" id="KW-0132">Cell division</keyword>
<evidence type="ECO:0000256" key="6">
    <source>
        <dbReference type="ARBA" id="ARBA00032263"/>
    </source>
</evidence>
<dbReference type="FunFam" id="1.10.472.10:FF:000060">
    <property type="entry name" value="D6-type cyclin"/>
    <property type="match status" value="1"/>
</dbReference>
<dbReference type="Proteomes" id="UP001058974">
    <property type="component" value="Chromosome 4"/>
</dbReference>
<organism evidence="10 11">
    <name type="scientific">Pisum sativum</name>
    <name type="common">Garden pea</name>
    <name type="synonym">Lathyrus oleraceus</name>
    <dbReference type="NCBI Taxonomy" id="3888"/>
    <lineage>
        <taxon>Eukaryota</taxon>
        <taxon>Viridiplantae</taxon>
        <taxon>Streptophyta</taxon>
        <taxon>Embryophyta</taxon>
        <taxon>Tracheophyta</taxon>
        <taxon>Spermatophyta</taxon>
        <taxon>Magnoliopsida</taxon>
        <taxon>eudicotyledons</taxon>
        <taxon>Gunneridae</taxon>
        <taxon>Pentapetalae</taxon>
        <taxon>rosids</taxon>
        <taxon>fabids</taxon>
        <taxon>Fabales</taxon>
        <taxon>Fabaceae</taxon>
        <taxon>Papilionoideae</taxon>
        <taxon>50 kb inversion clade</taxon>
        <taxon>NPAAA clade</taxon>
        <taxon>Hologalegina</taxon>
        <taxon>IRL clade</taxon>
        <taxon>Fabeae</taxon>
        <taxon>Lathyrus</taxon>
    </lineage>
</organism>
<keyword evidence="11" id="KW-1185">Reference proteome</keyword>
<dbReference type="InterPro" id="IPR048258">
    <property type="entry name" value="Cyclins_cyclin-box"/>
</dbReference>
<comment type="subunit">
    <text evidence="2">Interacts with the CDC2 protein kinase to form a serine/threonine kinase holoenzyme complex also known as maturation promoting factor (MPF). The cyclin subunit imparts substrate specificity to the complex.</text>
</comment>
<evidence type="ECO:0000313" key="11">
    <source>
        <dbReference type="Proteomes" id="UP001058974"/>
    </source>
</evidence>
<keyword evidence="5" id="KW-0131">Cell cycle</keyword>
<dbReference type="Gramene" id="Psat04G0377400-T1">
    <property type="protein sequence ID" value="KAI5419736.1"/>
    <property type="gene ID" value="KIW84_043774"/>
</dbReference>
<evidence type="ECO:0000259" key="9">
    <source>
        <dbReference type="SMART" id="SM01332"/>
    </source>
</evidence>
<dbReference type="AlphaFoldDB" id="A0A9D5AUI2"/>
<dbReference type="InterPro" id="IPR039361">
    <property type="entry name" value="Cyclin"/>
</dbReference>
<feature type="domain" description="Cyclin C-terminal" evidence="9">
    <location>
        <begin position="251"/>
        <end position="378"/>
    </location>
</feature>
<evidence type="ECO:0000313" key="10">
    <source>
        <dbReference type="EMBL" id="KAI5419736.1"/>
    </source>
</evidence>
<name>A0A9D5AUI2_PEA</name>
<sequence>MHSLPTKTVSLLTNHSLPYSNTHSPSSCKLTNLPAISRSFSATSNGQAMNEQPLPAILMPLSCVSDGDLLCGEDTSEILTGDSTEYSSDLDSSSPSSSLFAEEEESIAIFIDHERKFVPGFDYLSRFQSCSLDANAREESVAWILKVHAYYGFQPLTAYLSVNYMDRFLDSRTLPVSSREVIAIVAGESNGWPLQLLSVACLSLAAKMEEPLVPSLLDLQVEGAKYIFQPRTILRMELLVLTVLDWRLRSVTPLSFLSFFACKLDSTGAFTDFLISRATEIILSNIQEAGFLAYRPSCIAAAAILSAANEIPNWSFVKPEHAESWCEGLRKEKIIGCYELMQEIVISNNQRNPPKVLPQLRVTTRTRRWSNVSSSFPSSSSSPSFLLSYKKRKLNSNCFWVDDDKGNSE</sequence>
<evidence type="ECO:0000259" key="8">
    <source>
        <dbReference type="SMART" id="SM00385"/>
    </source>
</evidence>
<dbReference type="PROSITE" id="PS00292">
    <property type="entry name" value="CYCLINS"/>
    <property type="match status" value="1"/>
</dbReference>
<dbReference type="InterPro" id="IPR006671">
    <property type="entry name" value="Cyclin_N"/>
</dbReference>
<gene>
    <name evidence="10" type="ORF">KIW84_043774</name>
</gene>
<comment type="similarity">
    <text evidence="1">Belongs to the cyclin family. Cyclin D subfamily.</text>
</comment>